<proteinExistence type="predicted"/>
<sequence length="113" mass="12590">MVKGAGSYVKSKESETTTPVSRHRFLIHNKEDHVGVATTPIEEDEQVIGVYMEDNSEVNIRANKAIPLGHKISLVELDAEQPIIKYGIQIGITTCALHVGDYVHTHNIKTARW</sequence>
<dbReference type="EMBL" id="BMJD01000037">
    <property type="protein sequence ID" value="GGB54536.1"/>
    <property type="molecule type" value="Genomic_DNA"/>
</dbReference>
<accession>A0A9W5TZV6</accession>
<gene>
    <name evidence="2" type="ORF">GCM10011409_35180</name>
</gene>
<comment type="caution">
    <text evidence="2">The sequence shown here is derived from an EMBL/GenBank/DDBJ whole genome shotgun (WGS) entry which is preliminary data.</text>
</comment>
<evidence type="ECO:0000313" key="3">
    <source>
        <dbReference type="Proteomes" id="UP000621492"/>
    </source>
</evidence>
<keyword evidence="3" id="KW-1185">Reference proteome</keyword>
<dbReference type="InterPro" id="IPR044144">
    <property type="entry name" value="SAF_UxaA/GarD"/>
</dbReference>
<evidence type="ECO:0000313" key="2">
    <source>
        <dbReference type="EMBL" id="GGB54536.1"/>
    </source>
</evidence>
<evidence type="ECO:0008006" key="4">
    <source>
        <dbReference type="Google" id="ProtNLM"/>
    </source>
</evidence>
<reference evidence="2" key="2">
    <citation type="submission" date="2020-09" db="EMBL/GenBank/DDBJ databases">
        <authorList>
            <person name="Sun Q."/>
            <person name="Zhou Y."/>
        </authorList>
    </citation>
    <scope>NUCLEOTIDE SEQUENCE</scope>
    <source>
        <strain evidence="2">CGMCC 1.15454</strain>
    </source>
</reference>
<organism evidence="2 3">
    <name type="scientific">Lentibacillus populi</name>
    <dbReference type="NCBI Taxonomy" id="1827502"/>
    <lineage>
        <taxon>Bacteria</taxon>
        <taxon>Bacillati</taxon>
        <taxon>Bacillota</taxon>
        <taxon>Bacilli</taxon>
        <taxon>Bacillales</taxon>
        <taxon>Bacillaceae</taxon>
        <taxon>Lentibacillus</taxon>
    </lineage>
</organism>
<reference evidence="2" key="1">
    <citation type="journal article" date="2014" name="Int. J. Syst. Evol. Microbiol.">
        <title>Complete genome sequence of Corynebacterium casei LMG S-19264T (=DSM 44701T), isolated from a smear-ripened cheese.</title>
        <authorList>
            <consortium name="US DOE Joint Genome Institute (JGI-PGF)"/>
            <person name="Walter F."/>
            <person name="Albersmeier A."/>
            <person name="Kalinowski J."/>
            <person name="Ruckert C."/>
        </authorList>
    </citation>
    <scope>NUCLEOTIDE SEQUENCE</scope>
    <source>
        <strain evidence="2">CGMCC 1.15454</strain>
    </source>
</reference>
<evidence type="ECO:0000256" key="1">
    <source>
        <dbReference type="SAM" id="MobiDB-lite"/>
    </source>
</evidence>
<dbReference type="AlphaFoldDB" id="A0A9W5TZV6"/>
<dbReference type="CDD" id="cd11613">
    <property type="entry name" value="SAF_AH_GD"/>
    <property type="match status" value="1"/>
</dbReference>
<dbReference type="Proteomes" id="UP000621492">
    <property type="component" value="Unassembled WGS sequence"/>
</dbReference>
<dbReference type="RefSeq" id="WP_188725586.1">
    <property type="nucleotide sequence ID" value="NZ_BMJD01000037.1"/>
</dbReference>
<protein>
    <recommendedName>
        <fullName evidence="4">SAF domain-containing protein</fullName>
    </recommendedName>
</protein>
<name>A0A9W5TZV6_9BACI</name>
<dbReference type="Gene3D" id="2.30.130.110">
    <property type="match status" value="1"/>
</dbReference>
<feature type="region of interest" description="Disordered" evidence="1">
    <location>
        <begin position="1"/>
        <end position="23"/>
    </location>
</feature>